<keyword evidence="3" id="KW-1185">Reference proteome</keyword>
<dbReference type="Proteomes" id="UP000769528">
    <property type="component" value="Unassembled WGS sequence"/>
</dbReference>
<evidence type="ECO:0000313" key="3">
    <source>
        <dbReference type="Proteomes" id="UP000769528"/>
    </source>
</evidence>
<accession>A0A9P8PTV9</accession>
<dbReference type="AlphaFoldDB" id="A0A9P8PTV9"/>
<comment type="caution">
    <text evidence="2">The sequence shown here is derived from an EMBL/GenBank/DDBJ whole genome shotgun (WGS) entry which is preliminary data.</text>
</comment>
<gene>
    <name evidence="2" type="ORF">WICMUC_001785</name>
</gene>
<evidence type="ECO:0000313" key="2">
    <source>
        <dbReference type="EMBL" id="KAH3677204.1"/>
    </source>
</evidence>
<organism evidence="2 3">
    <name type="scientific">Wickerhamomyces mucosus</name>
    <dbReference type="NCBI Taxonomy" id="1378264"/>
    <lineage>
        <taxon>Eukaryota</taxon>
        <taxon>Fungi</taxon>
        <taxon>Dikarya</taxon>
        <taxon>Ascomycota</taxon>
        <taxon>Saccharomycotina</taxon>
        <taxon>Saccharomycetes</taxon>
        <taxon>Phaffomycetales</taxon>
        <taxon>Wickerhamomycetaceae</taxon>
        <taxon>Wickerhamomyces</taxon>
    </lineage>
</organism>
<reference evidence="2" key="2">
    <citation type="submission" date="2021-01" db="EMBL/GenBank/DDBJ databases">
        <authorList>
            <person name="Schikora-Tamarit M.A."/>
        </authorList>
    </citation>
    <scope>NUCLEOTIDE SEQUENCE</scope>
    <source>
        <strain evidence="2">CBS6341</strain>
    </source>
</reference>
<feature type="compositionally biased region" description="Low complexity" evidence="1">
    <location>
        <begin position="50"/>
        <end position="68"/>
    </location>
</feature>
<protein>
    <submittedName>
        <fullName evidence="2">Uncharacterized protein</fullName>
    </submittedName>
</protein>
<evidence type="ECO:0000256" key="1">
    <source>
        <dbReference type="SAM" id="MobiDB-lite"/>
    </source>
</evidence>
<name>A0A9P8PTV9_9ASCO</name>
<proteinExistence type="predicted"/>
<reference evidence="2" key="1">
    <citation type="journal article" date="2021" name="Open Biol.">
        <title>Shared evolutionary footprints suggest mitochondrial oxidative damage underlies multiple complex I losses in fungi.</title>
        <authorList>
            <person name="Schikora-Tamarit M.A."/>
            <person name="Marcet-Houben M."/>
            <person name="Nosek J."/>
            <person name="Gabaldon T."/>
        </authorList>
    </citation>
    <scope>NUCLEOTIDE SEQUENCE</scope>
    <source>
        <strain evidence="2">CBS6341</strain>
    </source>
</reference>
<feature type="region of interest" description="Disordered" evidence="1">
    <location>
        <begin position="36"/>
        <end position="68"/>
    </location>
</feature>
<sequence length="68" mass="7180">MANALLFLDFDLTFEIMISLNESKILLKSPPKANAKLTKTSKADSNNNASLSEVSISSSSGTSSSLTV</sequence>
<feature type="compositionally biased region" description="Polar residues" evidence="1">
    <location>
        <begin position="37"/>
        <end position="49"/>
    </location>
</feature>
<dbReference type="EMBL" id="JAEUBF010000544">
    <property type="protein sequence ID" value="KAH3677204.1"/>
    <property type="molecule type" value="Genomic_DNA"/>
</dbReference>